<dbReference type="Proteomes" id="UP000061512">
    <property type="component" value="Unassembled WGS sequence"/>
</dbReference>
<protein>
    <submittedName>
        <fullName evidence="1">Uncharacterized protein</fullName>
    </submittedName>
</protein>
<accession>A0A132ERP0</accession>
<evidence type="ECO:0000313" key="2">
    <source>
        <dbReference type="Proteomes" id="UP000061512"/>
    </source>
</evidence>
<sequence length="207" mass="22912">MHYHPDDLYRLFSGVPTLRLNRPAPAESFLRAVVAAGDELAHVLRDYPHVRYEPLDFHYLCHQSLCALDDALLDDLTQDPDPGGWRGAHWAALLVALSGDARHLPHLDKVRRHRGVEWAAGLADAAVHADTASAASRCCRLIVALRDQLAVLPRVGVRLRRQAAPEDIDTTASAVRIAYRSGNFETALRLARREPAGDAARLPTIMR</sequence>
<gene>
    <name evidence="1" type="ORF">WT57_30995</name>
</gene>
<dbReference type="RefSeq" id="WP_060300649.1">
    <property type="nucleotide sequence ID" value="NZ_LPJX01000070.1"/>
</dbReference>
<evidence type="ECO:0000313" key="1">
    <source>
        <dbReference type="EMBL" id="KWF57354.1"/>
    </source>
</evidence>
<reference evidence="1 2" key="1">
    <citation type="submission" date="2015-11" db="EMBL/GenBank/DDBJ databases">
        <title>Expanding the genomic diversity of Burkholderia species for the development of highly accurate diagnostics.</title>
        <authorList>
            <person name="Sahl J."/>
            <person name="Keim P."/>
            <person name="Wagner D."/>
        </authorList>
    </citation>
    <scope>NUCLEOTIDE SEQUENCE [LARGE SCALE GENOMIC DNA]</scope>
    <source>
        <strain evidence="1 2">MSMB574WGS</strain>
    </source>
</reference>
<organism evidence="1 2">
    <name type="scientific">Burkholderia pseudomultivorans</name>
    <dbReference type="NCBI Taxonomy" id="1207504"/>
    <lineage>
        <taxon>Bacteria</taxon>
        <taxon>Pseudomonadati</taxon>
        <taxon>Pseudomonadota</taxon>
        <taxon>Betaproteobacteria</taxon>
        <taxon>Burkholderiales</taxon>
        <taxon>Burkholderiaceae</taxon>
        <taxon>Burkholderia</taxon>
        <taxon>Burkholderia cepacia complex</taxon>
    </lineage>
</organism>
<dbReference type="AlphaFoldDB" id="A0A132ERP0"/>
<name>A0A132ERP0_9BURK</name>
<comment type="caution">
    <text evidence="1">The sequence shown here is derived from an EMBL/GenBank/DDBJ whole genome shotgun (WGS) entry which is preliminary data.</text>
</comment>
<dbReference type="EMBL" id="LPJX01000070">
    <property type="protein sequence ID" value="KWF57354.1"/>
    <property type="molecule type" value="Genomic_DNA"/>
</dbReference>
<proteinExistence type="predicted"/>